<dbReference type="STRING" id="1120996.SAMN02746066_03351"/>
<dbReference type="SUPFAM" id="SSF101116">
    <property type="entry name" value="Flagellar export chaperone FliS"/>
    <property type="match status" value="1"/>
</dbReference>
<dbReference type="GO" id="GO:0071973">
    <property type="term" value="P:bacterial-type flagellum-dependent cell motility"/>
    <property type="evidence" value="ECO:0007669"/>
    <property type="project" value="TreeGrafter"/>
</dbReference>
<dbReference type="PANTHER" id="PTHR34773">
    <property type="entry name" value="FLAGELLAR SECRETION CHAPERONE FLIS"/>
    <property type="match status" value="1"/>
</dbReference>
<keyword evidence="7" id="KW-0282">Flagellum</keyword>
<evidence type="ECO:0000256" key="2">
    <source>
        <dbReference type="ARBA" id="ARBA00008787"/>
    </source>
</evidence>
<dbReference type="Proteomes" id="UP000184038">
    <property type="component" value="Unassembled WGS sequence"/>
</dbReference>
<keyword evidence="7" id="KW-0969">Cilium</keyword>
<evidence type="ECO:0000256" key="3">
    <source>
        <dbReference type="ARBA" id="ARBA00022490"/>
    </source>
</evidence>
<protein>
    <recommendedName>
        <fullName evidence="6">Flagellar secretion chaperone FliS</fullName>
    </recommendedName>
</protein>
<dbReference type="EMBL" id="FRCP01000017">
    <property type="protein sequence ID" value="SHM80068.1"/>
    <property type="molecule type" value="Genomic_DNA"/>
</dbReference>
<dbReference type="OrthoDB" id="1524959at2"/>
<dbReference type="RefSeq" id="WP_073289547.1">
    <property type="nucleotide sequence ID" value="NZ_FRCP01000017.1"/>
</dbReference>
<reference evidence="7 8" key="1">
    <citation type="submission" date="2016-11" db="EMBL/GenBank/DDBJ databases">
        <authorList>
            <person name="Jaros S."/>
            <person name="Januszkiewicz K."/>
            <person name="Wedrychowicz H."/>
        </authorList>
    </citation>
    <scope>NUCLEOTIDE SEQUENCE [LARGE SCALE GENOMIC DNA]</scope>
    <source>
        <strain evidence="7 8">DSM 15930</strain>
    </source>
</reference>
<dbReference type="CDD" id="cd16098">
    <property type="entry name" value="FliS"/>
    <property type="match status" value="1"/>
</dbReference>
<dbReference type="GO" id="GO:0044780">
    <property type="term" value="P:bacterial-type flagellum assembly"/>
    <property type="evidence" value="ECO:0007669"/>
    <property type="project" value="InterPro"/>
</dbReference>
<gene>
    <name evidence="7" type="ORF">SAMN02746066_03351</name>
</gene>
<keyword evidence="5" id="KW-0143">Chaperone</keyword>
<dbReference type="PANTHER" id="PTHR34773:SF1">
    <property type="entry name" value="FLAGELLAR SECRETION CHAPERONE FLIS"/>
    <property type="match status" value="1"/>
</dbReference>
<evidence type="ECO:0000256" key="4">
    <source>
        <dbReference type="ARBA" id="ARBA00022795"/>
    </source>
</evidence>
<accession>A0A1M7LPF1</accession>
<dbReference type="Gene3D" id="1.20.120.340">
    <property type="entry name" value="Flagellar protein FliS"/>
    <property type="match status" value="1"/>
</dbReference>
<evidence type="ECO:0000313" key="8">
    <source>
        <dbReference type="Proteomes" id="UP000184038"/>
    </source>
</evidence>
<keyword evidence="3 6" id="KW-0963">Cytoplasm</keyword>
<sequence length="126" mass="14600">MAFNYAAAYQNNKVQTASKGELTLMLYDAGIKFVNKAIISIEKNDIQGANANIIKAEDVIVEFRSTLDHKYPVAKDFDVVYDFMYRRLIEANIKKDKEILEAVLVDFKEMREIWMQVMKQGRQQAK</sequence>
<dbReference type="GO" id="GO:0005829">
    <property type="term" value="C:cytosol"/>
    <property type="evidence" value="ECO:0007669"/>
    <property type="project" value="UniProtKB-SubCell"/>
</dbReference>
<proteinExistence type="inferred from homology"/>
<name>A0A1M7LPF1_9FIRM</name>
<dbReference type="Pfam" id="PF02561">
    <property type="entry name" value="FliS"/>
    <property type="match status" value="1"/>
</dbReference>
<keyword evidence="4 6" id="KW-1005">Bacterial flagellum biogenesis</keyword>
<evidence type="ECO:0000256" key="1">
    <source>
        <dbReference type="ARBA" id="ARBA00004514"/>
    </source>
</evidence>
<keyword evidence="8" id="KW-1185">Reference proteome</keyword>
<evidence type="ECO:0000256" key="6">
    <source>
        <dbReference type="PIRNR" id="PIRNR039090"/>
    </source>
</evidence>
<dbReference type="InterPro" id="IPR003713">
    <property type="entry name" value="FliS"/>
</dbReference>
<evidence type="ECO:0000256" key="5">
    <source>
        <dbReference type="ARBA" id="ARBA00023186"/>
    </source>
</evidence>
<organism evidence="7 8">
    <name type="scientific">Anaerosporobacter mobilis DSM 15930</name>
    <dbReference type="NCBI Taxonomy" id="1120996"/>
    <lineage>
        <taxon>Bacteria</taxon>
        <taxon>Bacillati</taxon>
        <taxon>Bacillota</taxon>
        <taxon>Clostridia</taxon>
        <taxon>Lachnospirales</taxon>
        <taxon>Lachnospiraceae</taxon>
        <taxon>Anaerosporobacter</taxon>
    </lineage>
</organism>
<dbReference type="InterPro" id="IPR036584">
    <property type="entry name" value="FliS_sf"/>
</dbReference>
<keyword evidence="7" id="KW-0966">Cell projection</keyword>
<evidence type="ECO:0000313" key="7">
    <source>
        <dbReference type="EMBL" id="SHM80068.1"/>
    </source>
</evidence>
<dbReference type="PIRSF" id="PIRSF039090">
    <property type="entry name" value="Flis"/>
    <property type="match status" value="1"/>
</dbReference>
<dbReference type="AlphaFoldDB" id="A0A1M7LPF1"/>
<comment type="subcellular location">
    <subcellularLocation>
        <location evidence="1 6">Cytoplasm</location>
        <location evidence="1 6">Cytosol</location>
    </subcellularLocation>
</comment>
<comment type="similarity">
    <text evidence="2 6">Belongs to the FliS family.</text>
</comment>
<dbReference type="NCBIfam" id="TIGR00208">
    <property type="entry name" value="fliS"/>
    <property type="match status" value="1"/>
</dbReference>